<comment type="caution">
    <text evidence="2">The sequence shown here is derived from an EMBL/GenBank/DDBJ whole genome shotgun (WGS) entry which is preliminary data.</text>
</comment>
<name>M5CF51_THACB</name>
<dbReference type="EMBL" id="CAOJ01018312">
    <property type="protein sequence ID" value="CCO38071.1"/>
    <property type="molecule type" value="Genomic_DNA"/>
</dbReference>
<accession>M5CF51</accession>
<gene>
    <name evidence="2" type="ORF">BN14_12235</name>
</gene>
<reference evidence="2 3" key="1">
    <citation type="journal article" date="2013" name="J. Biotechnol.">
        <title>Establishment and interpretation of the genome sequence of the phytopathogenic fungus Rhizoctonia solani AG1-IB isolate 7/3/14.</title>
        <authorList>
            <person name="Wibberg D.W."/>
            <person name="Jelonek L.J."/>
            <person name="Rupp O.R."/>
            <person name="Hennig M.H."/>
            <person name="Eikmeyer F.E."/>
            <person name="Goesmann A.G."/>
            <person name="Hartmann A.H."/>
            <person name="Borriss R.B."/>
            <person name="Grosch R.G."/>
            <person name="Puehler A.P."/>
            <person name="Schlueter A.S."/>
        </authorList>
    </citation>
    <scope>NUCLEOTIDE SEQUENCE [LARGE SCALE GENOMIC DNA]</scope>
    <source>
        <strain evidence="3">AG1-IB / isolate 7/3/14</strain>
    </source>
</reference>
<evidence type="ECO:0000256" key="1">
    <source>
        <dbReference type="SAM" id="MobiDB-lite"/>
    </source>
</evidence>
<evidence type="ECO:0000313" key="2">
    <source>
        <dbReference type="EMBL" id="CCO38071.1"/>
    </source>
</evidence>
<evidence type="ECO:0000313" key="3">
    <source>
        <dbReference type="Proteomes" id="UP000012065"/>
    </source>
</evidence>
<sequence length="168" mass="18728">MDLKRKHAAGGLTRSRLKRQFGLSETEPILFAATPNTPIDLNDEAAEEVADIDMMEEDTGPDFTNVAAQLYQDVVDDEDPSDDEDLPRPESTTAHRSTETSLPKRVRLFFGTQVAIELKELFNYEQGDDEQGLGIFKRSGMGNLEKELEIHELATRESEGAISPENTT</sequence>
<protein>
    <submittedName>
        <fullName evidence="2">Uncharacterized protein</fullName>
    </submittedName>
</protein>
<dbReference type="HOGENOM" id="CLU_1587627_0_0_1"/>
<organism evidence="2 3">
    <name type="scientific">Thanatephorus cucumeris (strain AG1-IB / isolate 7/3/14)</name>
    <name type="common">Lettuce bottom rot fungus</name>
    <name type="synonym">Rhizoctonia solani</name>
    <dbReference type="NCBI Taxonomy" id="1108050"/>
    <lineage>
        <taxon>Eukaryota</taxon>
        <taxon>Fungi</taxon>
        <taxon>Dikarya</taxon>
        <taxon>Basidiomycota</taxon>
        <taxon>Agaricomycotina</taxon>
        <taxon>Agaricomycetes</taxon>
        <taxon>Cantharellales</taxon>
        <taxon>Ceratobasidiaceae</taxon>
        <taxon>Rhizoctonia</taxon>
        <taxon>Rhizoctonia solani AG-1</taxon>
    </lineage>
</organism>
<feature type="compositionally biased region" description="Acidic residues" evidence="1">
    <location>
        <begin position="74"/>
        <end position="85"/>
    </location>
</feature>
<feature type="region of interest" description="Disordered" evidence="1">
    <location>
        <begin position="73"/>
        <end position="101"/>
    </location>
</feature>
<feature type="compositionally biased region" description="Polar residues" evidence="1">
    <location>
        <begin position="92"/>
        <end position="101"/>
    </location>
</feature>
<dbReference type="Proteomes" id="UP000012065">
    <property type="component" value="Unassembled WGS sequence"/>
</dbReference>
<proteinExistence type="predicted"/>
<dbReference type="AlphaFoldDB" id="M5CF51"/>